<dbReference type="AlphaFoldDB" id="A0A1T5M2D0"/>
<evidence type="ECO:0000313" key="2">
    <source>
        <dbReference type="Proteomes" id="UP000190285"/>
    </source>
</evidence>
<protein>
    <submittedName>
        <fullName evidence="1">Uncharacterized protein</fullName>
    </submittedName>
</protein>
<dbReference type="Proteomes" id="UP000190285">
    <property type="component" value="Unassembled WGS sequence"/>
</dbReference>
<reference evidence="1 2" key="1">
    <citation type="submission" date="2017-02" db="EMBL/GenBank/DDBJ databases">
        <authorList>
            <person name="Peterson S.W."/>
        </authorList>
    </citation>
    <scope>NUCLEOTIDE SEQUENCE [LARGE SCALE GENOMIC DNA]</scope>
    <source>
        <strain evidence="1 2">M1</strain>
    </source>
</reference>
<proteinExistence type="predicted"/>
<sequence length="33" mass="3958">MIAICNKLLKKYKNKIYGGMHNVYWSKSQIERV</sequence>
<evidence type="ECO:0000313" key="1">
    <source>
        <dbReference type="EMBL" id="SKC82174.1"/>
    </source>
</evidence>
<organism evidence="1 2">
    <name type="scientific">Maledivibacter halophilus</name>
    <dbReference type="NCBI Taxonomy" id="36842"/>
    <lineage>
        <taxon>Bacteria</taxon>
        <taxon>Bacillati</taxon>
        <taxon>Bacillota</taxon>
        <taxon>Clostridia</taxon>
        <taxon>Peptostreptococcales</taxon>
        <taxon>Caminicellaceae</taxon>
        <taxon>Maledivibacter</taxon>
    </lineage>
</organism>
<dbReference type="EMBL" id="FUZT01000009">
    <property type="protein sequence ID" value="SKC82174.1"/>
    <property type="molecule type" value="Genomic_DNA"/>
</dbReference>
<accession>A0A1T5M2D0</accession>
<name>A0A1T5M2D0_9FIRM</name>
<keyword evidence="2" id="KW-1185">Reference proteome</keyword>
<gene>
    <name evidence="1" type="ORF">SAMN02194393_03718</name>
</gene>